<proteinExistence type="predicted"/>
<name>A0A2R6R7L7_ACTCC</name>
<gene>
    <name evidence="2" type="ORF">CEY00_Acc08374</name>
</gene>
<reference evidence="2 3" key="1">
    <citation type="submission" date="2017-07" db="EMBL/GenBank/DDBJ databases">
        <title>An improved, manually edited Actinidia chinensis var. chinensis (kiwifruit) genome highlights the challenges associated with draft genomes and gene prediction in plants.</title>
        <authorList>
            <person name="Pilkington S."/>
            <person name="Crowhurst R."/>
            <person name="Hilario E."/>
            <person name="Nardozza S."/>
            <person name="Fraser L."/>
            <person name="Peng Y."/>
            <person name="Gunaseelan K."/>
            <person name="Simpson R."/>
            <person name="Tahir J."/>
            <person name="Deroles S."/>
            <person name="Templeton K."/>
            <person name="Luo Z."/>
            <person name="Davy M."/>
            <person name="Cheng C."/>
            <person name="Mcneilage M."/>
            <person name="Scaglione D."/>
            <person name="Liu Y."/>
            <person name="Zhang Q."/>
            <person name="Datson P."/>
            <person name="De Silva N."/>
            <person name="Gardiner S."/>
            <person name="Bassett H."/>
            <person name="Chagne D."/>
            <person name="Mccallum J."/>
            <person name="Dzierzon H."/>
            <person name="Deng C."/>
            <person name="Wang Y.-Y."/>
            <person name="Barron N."/>
            <person name="Manako K."/>
            <person name="Bowen J."/>
            <person name="Foster T."/>
            <person name="Erridge Z."/>
            <person name="Tiffin H."/>
            <person name="Waite C."/>
            <person name="Davies K."/>
            <person name="Grierson E."/>
            <person name="Laing W."/>
            <person name="Kirk R."/>
            <person name="Chen X."/>
            <person name="Wood M."/>
            <person name="Montefiori M."/>
            <person name="Brummell D."/>
            <person name="Schwinn K."/>
            <person name="Catanach A."/>
            <person name="Fullerton C."/>
            <person name="Li D."/>
            <person name="Meiyalaghan S."/>
            <person name="Nieuwenhuizen N."/>
            <person name="Read N."/>
            <person name="Prakash R."/>
            <person name="Hunter D."/>
            <person name="Zhang H."/>
            <person name="Mckenzie M."/>
            <person name="Knabel M."/>
            <person name="Harris A."/>
            <person name="Allan A."/>
            <person name="Chen A."/>
            <person name="Janssen B."/>
            <person name="Plunkett B."/>
            <person name="Dwamena C."/>
            <person name="Voogd C."/>
            <person name="Leif D."/>
            <person name="Lafferty D."/>
            <person name="Souleyre E."/>
            <person name="Varkonyi-Gasic E."/>
            <person name="Gambi F."/>
            <person name="Hanley J."/>
            <person name="Yao J.-L."/>
            <person name="Cheung J."/>
            <person name="David K."/>
            <person name="Warren B."/>
            <person name="Marsh K."/>
            <person name="Snowden K."/>
            <person name="Lin-Wang K."/>
            <person name="Brian L."/>
            <person name="Martinez-Sanchez M."/>
            <person name="Wang M."/>
            <person name="Ileperuma N."/>
            <person name="Macnee N."/>
            <person name="Campin R."/>
            <person name="Mcatee P."/>
            <person name="Drummond R."/>
            <person name="Espley R."/>
            <person name="Ireland H."/>
            <person name="Wu R."/>
            <person name="Atkinson R."/>
            <person name="Karunairetnam S."/>
            <person name="Bulley S."/>
            <person name="Chunkath S."/>
            <person name="Hanley Z."/>
            <person name="Storey R."/>
            <person name="Thrimawithana A."/>
            <person name="Thomson S."/>
            <person name="David C."/>
            <person name="Testolin R."/>
        </authorList>
    </citation>
    <scope>NUCLEOTIDE SEQUENCE [LARGE SCALE GENOMIC DNA]</scope>
    <source>
        <strain evidence="3">cv. Red5</strain>
        <tissue evidence="2">Young leaf</tissue>
    </source>
</reference>
<feature type="transmembrane region" description="Helical" evidence="1">
    <location>
        <begin position="6"/>
        <end position="27"/>
    </location>
</feature>
<dbReference type="OrthoDB" id="1904110at2759"/>
<evidence type="ECO:0000313" key="3">
    <source>
        <dbReference type="Proteomes" id="UP000241394"/>
    </source>
</evidence>
<dbReference type="AlphaFoldDB" id="A0A2R6R7L7"/>
<protein>
    <submittedName>
        <fullName evidence="2">Ankyrin repeat protein</fullName>
    </submittedName>
</protein>
<evidence type="ECO:0000256" key="1">
    <source>
        <dbReference type="SAM" id="Phobius"/>
    </source>
</evidence>
<dbReference type="Gramene" id="PSS23551">
    <property type="protein sequence ID" value="PSS23551"/>
    <property type="gene ID" value="CEY00_Acc08374"/>
</dbReference>
<reference evidence="3" key="2">
    <citation type="journal article" date="2018" name="BMC Genomics">
        <title>A manually annotated Actinidia chinensis var. chinensis (kiwifruit) genome highlights the challenges associated with draft genomes and gene prediction in plants.</title>
        <authorList>
            <person name="Pilkington S.M."/>
            <person name="Crowhurst R."/>
            <person name="Hilario E."/>
            <person name="Nardozza S."/>
            <person name="Fraser L."/>
            <person name="Peng Y."/>
            <person name="Gunaseelan K."/>
            <person name="Simpson R."/>
            <person name="Tahir J."/>
            <person name="Deroles S.C."/>
            <person name="Templeton K."/>
            <person name="Luo Z."/>
            <person name="Davy M."/>
            <person name="Cheng C."/>
            <person name="McNeilage M."/>
            <person name="Scaglione D."/>
            <person name="Liu Y."/>
            <person name="Zhang Q."/>
            <person name="Datson P."/>
            <person name="De Silva N."/>
            <person name="Gardiner S.E."/>
            <person name="Bassett H."/>
            <person name="Chagne D."/>
            <person name="McCallum J."/>
            <person name="Dzierzon H."/>
            <person name="Deng C."/>
            <person name="Wang Y.Y."/>
            <person name="Barron L."/>
            <person name="Manako K."/>
            <person name="Bowen J."/>
            <person name="Foster T.M."/>
            <person name="Erridge Z.A."/>
            <person name="Tiffin H."/>
            <person name="Waite C.N."/>
            <person name="Davies K.M."/>
            <person name="Grierson E.P."/>
            <person name="Laing W.A."/>
            <person name="Kirk R."/>
            <person name="Chen X."/>
            <person name="Wood M."/>
            <person name="Montefiori M."/>
            <person name="Brummell D.A."/>
            <person name="Schwinn K.E."/>
            <person name="Catanach A."/>
            <person name="Fullerton C."/>
            <person name="Li D."/>
            <person name="Meiyalaghan S."/>
            <person name="Nieuwenhuizen N."/>
            <person name="Read N."/>
            <person name="Prakash R."/>
            <person name="Hunter D."/>
            <person name="Zhang H."/>
            <person name="McKenzie M."/>
            <person name="Knabel M."/>
            <person name="Harris A."/>
            <person name="Allan A.C."/>
            <person name="Gleave A."/>
            <person name="Chen A."/>
            <person name="Janssen B.J."/>
            <person name="Plunkett B."/>
            <person name="Ampomah-Dwamena C."/>
            <person name="Voogd C."/>
            <person name="Leif D."/>
            <person name="Lafferty D."/>
            <person name="Souleyre E.J.F."/>
            <person name="Varkonyi-Gasic E."/>
            <person name="Gambi F."/>
            <person name="Hanley J."/>
            <person name="Yao J.L."/>
            <person name="Cheung J."/>
            <person name="David K.M."/>
            <person name="Warren B."/>
            <person name="Marsh K."/>
            <person name="Snowden K.C."/>
            <person name="Lin-Wang K."/>
            <person name="Brian L."/>
            <person name="Martinez-Sanchez M."/>
            <person name="Wang M."/>
            <person name="Ileperuma N."/>
            <person name="Macnee N."/>
            <person name="Campin R."/>
            <person name="McAtee P."/>
            <person name="Drummond R.S.M."/>
            <person name="Espley R.V."/>
            <person name="Ireland H.S."/>
            <person name="Wu R."/>
            <person name="Atkinson R.G."/>
            <person name="Karunairetnam S."/>
            <person name="Bulley S."/>
            <person name="Chunkath S."/>
            <person name="Hanley Z."/>
            <person name="Storey R."/>
            <person name="Thrimawithana A.H."/>
            <person name="Thomson S."/>
            <person name="David C."/>
            <person name="Testolin R."/>
            <person name="Huang H."/>
            <person name="Hellens R.P."/>
            <person name="Schaffer R.J."/>
        </authorList>
    </citation>
    <scope>NUCLEOTIDE SEQUENCE [LARGE SCALE GENOMIC DNA]</scope>
    <source>
        <strain evidence="3">cv. Red5</strain>
    </source>
</reference>
<dbReference type="InParanoid" id="A0A2R6R7L7"/>
<keyword evidence="1" id="KW-1133">Transmembrane helix</keyword>
<dbReference type="PANTHER" id="PTHR33564">
    <property type="entry name" value="TRANSMEMBRANE PROTEIN"/>
    <property type="match status" value="1"/>
</dbReference>
<keyword evidence="1" id="KW-0472">Membrane</keyword>
<dbReference type="EMBL" id="NKQK01000008">
    <property type="protein sequence ID" value="PSS23551.1"/>
    <property type="molecule type" value="Genomic_DNA"/>
</dbReference>
<dbReference type="Proteomes" id="UP000241394">
    <property type="component" value="Chromosome LG8"/>
</dbReference>
<dbReference type="OMA" id="YMDKLEP"/>
<keyword evidence="3" id="KW-1185">Reference proteome</keyword>
<comment type="caution">
    <text evidence="2">The sequence shown here is derived from an EMBL/GenBank/DDBJ whole genome shotgun (WGS) entry which is preliminary data.</text>
</comment>
<evidence type="ECO:0000313" key="2">
    <source>
        <dbReference type="EMBL" id="PSS23551.1"/>
    </source>
</evidence>
<dbReference type="STRING" id="1590841.A0A2R6R7L7"/>
<accession>A0A2R6R7L7</accession>
<sequence>MDSSSVGVGFMAVFAVSGSVVLLAHQVHKRLLSNFMKKIEFELVGSHKDHAKKKVRFAADVAEPSSDHKGFRKKHFPAAKEVLDTMPLNRQVLYKGLIQHRVLKGQKISN</sequence>
<organism evidence="2 3">
    <name type="scientific">Actinidia chinensis var. chinensis</name>
    <name type="common">Chinese soft-hair kiwi</name>
    <dbReference type="NCBI Taxonomy" id="1590841"/>
    <lineage>
        <taxon>Eukaryota</taxon>
        <taxon>Viridiplantae</taxon>
        <taxon>Streptophyta</taxon>
        <taxon>Embryophyta</taxon>
        <taxon>Tracheophyta</taxon>
        <taxon>Spermatophyta</taxon>
        <taxon>Magnoliopsida</taxon>
        <taxon>eudicotyledons</taxon>
        <taxon>Gunneridae</taxon>
        <taxon>Pentapetalae</taxon>
        <taxon>asterids</taxon>
        <taxon>Ericales</taxon>
        <taxon>Actinidiaceae</taxon>
        <taxon>Actinidia</taxon>
    </lineage>
</organism>
<dbReference type="FunCoup" id="A0A2R6R7L7">
    <property type="interactions" value="171"/>
</dbReference>
<keyword evidence="1" id="KW-0812">Transmembrane</keyword>
<dbReference type="PANTHER" id="PTHR33564:SF8">
    <property type="entry name" value="TRANSMEMBRANE PROTEIN"/>
    <property type="match status" value="1"/>
</dbReference>